<protein>
    <submittedName>
        <fullName evidence="2">Uncharacterized protein</fullName>
    </submittedName>
</protein>
<dbReference type="EMBL" id="CAOQHR010000004">
    <property type="protein sequence ID" value="CAI6333683.1"/>
    <property type="molecule type" value="Genomic_DNA"/>
</dbReference>
<evidence type="ECO:0000313" key="3">
    <source>
        <dbReference type="Proteomes" id="UP001152607"/>
    </source>
</evidence>
<evidence type="ECO:0000256" key="1">
    <source>
        <dbReference type="SAM" id="MobiDB-lite"/>
    </source>
</evidence>
<keyword evidence="3" id="KW-1185">Reference proteome</keyword>
<dbReference type="AlphaFoldDB" id="A0A9W4UC86"/>
<name>A0A9W4UC86_9PLEO</name>
<feature type="region of interest" description="Disordered" evidence="1">
    <location>
        <begin position="13"/>
        <end position="33"/>
    </location>
</feature>
<sequence>MTMCCNRPLQTISQRTYGSGNPLPPSSSMTCSNPNPLSYSPPPLLAPGLVDSTSTTATVTTLKTLLPMGHAIRANPHPRALHNPPFPISKLQTTPARVRYCYSSIIGPISAGFYPHQINTLCGYTGIKVCLQRFLHSLLRSWVLEGNSCMPNTPFPLHGSFTSSTPC</sequence>
<proteinExistence type="predicted"/>
<evidence type="ECO:0000313" key="2">
    <source>
        <dbReference type="EMBL" id="CAI6333683.1"/>
    </source>
</evidence>
<dbReference type="Proteomes" id="UP001152607">
    <property type="component" value="Unassembled WGS sequence"/>
</dbReference>
<organism evidence="2 3">
    <name type="scientific">Periconia digitata</name>
    <dbReference type="NCBI Taxonomy" id="1303443"/>
    <lineage>
        <taxon>Eukaryota</taxon>
        <taxon>Fungi</taxon>
        <taxon>Dikarya</taxon>
        <taxon>Ascomycota</taxon>
        <taxon>Pezizomycotina</taxon>
        <taxon>Dothideomycetes</taxon>
        <taxon>Pleosporomycetidae</taxon>
        <taxon>Pleosporales</taxon>
        <taxon>Massarineae</taxon>
        <taxon>Periconiaceae</taxon>
        <taxon>Periconia</taxon>
    </lineage>
</organism>
<reference evidence="2" key="1">
    <citation type="submission" date="2023-01" db="EMBL/GenBank/DDBJ databases">
        <authorList>
            <person name="Van Ghelder C."/>
            <person name="Rancurel C."/>
        </authorList>
    </citation>
    <scope>NUCLEOTIDE SEQUENCE</scope>
    <source>
        <strain evidence="2">CNCM I-4278</strain>
    </source>
</reference>
<gene>
    <name evidence="2" type="ORF">PDIGIT_LOCUS6731</name>
</gene>
<comment type="caution">
    <text evidence="2">The sequence shown here is derived from an EMBL/GenBank/DDBJ whole genome shotgun (WGS) entry which is preliminary data.</text>
</comment>
<accession>A0A9W4UC86</accession>